<dbReference type="SUPFAM" id="SSF81901">
    <property type="entry name" value="HCP-like"/>
    <property type="match status" value="1"/>
</dbReference>
<name>A0A0D3I393_EMIH1</name>
<dbReference type="InterPro" id="IPR013083">
    <property type="entry name" value="Znf_RING/FYVE/PHD"/>
</dbReference>
<dbReference type="GO" id="GO:0004842">
    <property type="term" value="F:ubiquitin-protein transferase activity"/>
    <property type="evidence" value="ECO:0007669"/>
    <property type="project" value="InterPro"/>
</dbReference>
<dbReference type="Pfam" id="PF04564">
    <property type="entry name" value="U-box"/>
    <property type="match status" value="1"/>
</dbReference>
<dbReference type="PANTHER" id="PTHR46573">
    <property type="entry name" value="WD REPEAT, SAM AND U-BOX DOMAIN-CONTAINING PROTEIN 1"/>
    <property type="match status" value="1"/>
</dbReference>
<dbReference type="HOGENOM" id="CLU_1317549_0_0_1"/>
<reference evidence="2" key="2">
    <citation type="submission" date="2024-10" db="UniProtKB">
        <authorList>
            <consortium name="EnsemblProtists"/>
        </authorList>
    </citation>
    <scope>IDENTIFICATION</scope>
</reference>
<dbReference type="GO" id="GO:0016567">
    <property type="term" value="P:protein ubiquitination"/>
    <property type="evidence" value="ECO:0007669"/>
    <property type="project" value="InterPro"/>
</dbReference>
<evidence type="ECO:0000313" key="2">
    <source>
        <dbReference type="EnsemblProtists" id="EOD05728"/>
    </source>
</evidence>
<dbReference type="RefSeq" id="XP_005758157.1">
    <property type="nucleotide sequence ID" value="XM_005758100.1"/>
</dbReference>
<dbReference type="AlphaFoldDB" id="A0A0D3I393"/>
<dbReference type="PaxDb" id="2903-EOD05728"/>
<dbReference type="Proteomes" id="UP000013827">
    <property type="component" value="Unassembled WGS sequence"/>
</dbReference>
<dbReference type="InterPro" id="IPR006597">
    <property type="entry name" value="Sel1-like"/>
</dbReference>
<dbReference type="InterPro" id="IPR011990">
    <property type="entry name" value="TPR-like_helical_dom_sf"/>
</dbReference>
<evidence type="ECO:0000259" key="1">
    <source>
        <dbReference type="SMART" id="SM00504"/>
    </source>
</evidence>
<protein>
    <recommendedName>
        <fullName evidence="1">U-box domain-containing protein</fullName>
    </recommendedName>
</protein>
<evidence type="ECO:0000313" key="3">
    <source>
        <dbReference type="Proteomes" id="UP000013827"/>
    </source>
</evidence>
<dbReference type="PANTHER" id="PTHR46573:SF1">
    <property type="entry name" value="WD REPEAT, SAM AND U-BOX DOMAIN-CONTAINING PROTEIN 1"/>
    <property type="match status" value="1"/>
</dbReference>
<dbReference type="GeneID" id="17251877"/>
<sequence>MAEELVCPITQELPVDPVTAEDGRVYERSAIEAHIKGRSAEALKSPITNEPMGPRLFPAVQTRNNIERMVKSGAIGGDKAAAWQKRIEEEKRVAETRRKAEGGDRDAMAELGFWYKDGQKGLAVDLKQFEWFERAAELDEPTALSACAQALLEGKGVERDTARGHFMLGAGCALGAEHACYLKGFGHQLGLWGLKKDDKQATRWFRKMPGCSVKNSAGNREIAAKWLREHAPIV</sequence>
<reference evidence="3" key="1">
    <citation type="journal article" date="2013" name="Nature">
        <title>Pan genome of the phytoplankton Emiliania underpins its global distribution.</title>
        <authorList>
            <person name="Read B.A."/>
            <person name="Kegel J."/>
            <person name="Klute M.J."/>
            <person name="Kuo A."/>
            <person name="Lefebvre S.C."/>
            <person name="Maumus F."/>
            <person name="Mayer C."/>
            <person name="Miller J."/>
            <person name="Monier A."/>
            <person name="Salamov A."/>
            <person name="Young J."/>
            <person name="Aguilar M."/>
            <person name="Claverie J.M."/>
            <person name="Frickenhaus S."/>
            <person name="Gonzalez K."/>
            <person name="Herman E.K."/>
            <person name="Lin Y.C."/>
            <person name="Napier J."/>
            <person name="Ogata H."/>
            <person name="Sarno A.F."/>
            <person name="Shmutz J."/>
            <person name="Schroeder D."/>
            <person name="de Vargas C."/>
            <person name="Verret F."/>
            <person name="von Dassow P."/>
            <person name="Valentin K."/>
            <person name="Van de Peer Y."/>
            <person name="Wheeler G."/>
            <person name="Dacks J.B."/>
            <person name="Delwiche C.F."/>
            <person name="Dyhrman S.T."/>
            <person name="Glockner G."/>
            <person name="John U."/>
            <person name="Richards T."/>
            <person name="Worden A.Z."/>
            <person name="Zhang X."/>
            <person name="Grigoriev I.V."/>
            <person name="Allen A.E."/>
            <person name="Bidle K."/>
            <person name="Borodovsky M."/>
            <person name="Bowler C."/>
            <person name="Brownlee C."/>
            <person name="Cock J.M."/>
            <person name="Elias M."/>
            <person name="Gladyshev V.N."/>
            <person name="Groth M."/>
            <person name="Guda C."/>
            <person name="Hadaegh A."/>
            <person name="Iglesias-Rodriguez M.D."/>
            <person name="Jenkins J."/>
            <person name="Jones B.M."/>
            <person name="Lawson T."/>
            <person name="Leese F."/>
            <person name="Lindquist E."/>
            <person name="Lobanov A."/>
            <person name="Lomsadze A."/>
            <person name="Malik S.B."/>
            <person name="Marsh M.E."/>
            <person name="Mackinder L."/>
            <person name="Mock T."/>
            <person name="Mueller-Roeber B."/>
            <person name="Pagarete A."/>
            <person name="Parker M."/>
            <person name="Probert I."/>
            <person name="Quesneville H."/>
            <person name="Raines C."/>
            <person name="Rensing S.A."/>
            <person name="Riano-Pachon D.M."/>
            <person name="Richier S."/>
            <person name="Rokitta S."/>
            <person name="Shiraiwa Y."/>
            <person name="Soanes D.M."/>
            <person name="van der Giezen M."/>
            <person name="Wahlund T.M."/>
            <person name="Williams B."/>
            <person name="Wilson W."/>
            <person name="Wolfe G."/>
            <person name="Wurch L.L."/>
        </authorList>
    </citation>
    <scope>NUCLEOTIDE SEQUENCE</scope>
</reference>
<dbReference type="SMART" id="SM00671">
    <property type="entry name" value="SEL1"/>
    <property type="match status" value="3"/>
</dbReference>
<dbReference type="InterPro" id="IPR003613">
    <property type="entry name" value="Ubox_domain"/>
</dbReference>
<dbReference type="SMART" id="SM00504">
    <property type="entry name" value="Ubox"/>
    <property type="match status" value="1"/>
</dbReference>
<dbReference type="SUPFAM" id="SSF57850">
    <property type="entry name" value="RING/U-box"/>
    <property type="match status" value="1"/>
</dbReference>
<feature type="domain" description="U-box" evidence="1">
    <location>
        <begin position="4"/>
        <end position="69"/>
    </location>
</feature>
<dbReference type="CDD" id="cd16655">
    <property type="entry name" value="RING-Ubox_WDSUB1-like"/>
    <property type="match status" value="1"/>
</dbReference>
<dbReference type="Gene3D" id="1.25.40.10">
    <property type="entry name" value="Tetratricopeptide repeat domain"/>
    <property type="match status" value="1"/>
</dbReference>
<dbReference type="EnsemblProtists" id="EOD05728">
    <property type="protein sequence ID" value="EOD05728"/>
    <property type="gene ID" value="EMIHUDRAFT_121425"/>
</dbReference>
<proteinExistence type="predicted"/>
<dbReference type="InterPro" id="IPR052085">
    <property type="entry name" value="WD-SAM-U-box"/>
</dbReference>
<keyword evidence="3" id="KW-1185">Reference proteome</keyword>
<organism evidence="2 3">
    <name type="scientific">Emiliania huxleyi (strain CCMP1516)</name>
    <dbReference type="NCBI Taxonomy" id="280463"/>
    <lineage>
        <taxon>Eukaryota</taxon>
        <taxon>Haptista</taxon>
        <taxon>Haptophyta</taxon>
        <taxon>Prymnesiophyceae</taxon>
        <taxon>Isochrysidales</taxon>
        <taxon>Noelaerhabdaceae</taxon>
        <taxon>Emiliania</taxon>
    </lineage>
</organism>
<dbReference type="Pfam" id="PF08238">
    <property type="entry name" value="Sel1"/>
    <property type="match status" value="3"/>
</dbReference>
<accession>A0A0D3I393</accession>
<dbReference type="KEGG" id="ehx:EMIHUDRAFT_121425"/>
<dbReference type="Gene3D" id="3.30.40.10">
    <property type="entry name" value="Zinc/RING finger domain, C3HC4 (zinc finger)"/>
    <property type="match status" value="1"/>
</dbReference>